<accession>A0ABD3LY83</accession>
<evidence type="ECO:0000256" key="1">
    <source>
        <dbReference type="SAM" id="MobiDB-lite"/>
    </source>
</evidence>
<sequence length="1448" mass="156706">MNNDGQSSHNSSTSGINNEMMLISEDFFDDFDDDDEAFFSLASVTTPAPDRVGGGGAASAASFDGSPPATSGDGAPRLRGEGNNNNYFGMLTLGYTDVAITSTTSLRRKDKSASTTSGRPTTDGIDIFNNNIDEDNDDDITDDVELLELDQRYLSHLRNPNSTYPIVAKSCFALHQLVYNNSSNTNHKSNGSILSSSYLPLQIESSSIYHIQRYQRLVHRILTTLTSCLTSRNIPTCRKLALLTLASTARSSYARLRFDAALICDIHPPSSLDTRLEDECGTEAAHTLIMASLESDDDGVSATALEALGRLTLDIHSDNLSCEIRSIAECANPSHVFMYDRVDEDVTKSSFFLLEHSVIMKELQVKIWERVISPRLLSVLHRLSLYSSLHHVAKALPIVTATLVHALTHGSETKPSRRAMQMTKTMHGKRGWREVDAEMWAKEFVERILLPSLTNRRGGMSDRGVQRALAAACIRMASACPCASWRVAACRHAVVVLLSQLHEEMNGVRPQSTYTIPGLSNKMNESPASSSASSSSMPGIASPLMTASVPMEPLAGTAAMLLVALRGIPLHERASGLASILRATLLYLPHGVPVSGNSGGSPDLPVTTAREGDGREKSYRLGRIGLLTEVALSVMLDGDTSSISAKVDVSASDQNNTTTESVPGVREVLLRYILESDKLSLVWQSFKDKKDINSVNELLWVFCSVAAQLGNKREQLFSKDAASAVEWCNLSLVVLDLFTGIICNPSSSSSYESASPFADAGHAAYVGLFASVLHRCGSFPPSALSISENMLPNSLESNDVKKKSPVVGGPGKQLHQVASSLSKITTKILFLRDKSKNGNAQNSVGTSICASSNHVQLAALLVDAWLGRCIMNHDAKQSNVDQRDMAVMFLPLCNSELVNLLNQDVANADEESVEKAIHLSQVLIACLENVACMSELLAHANAEQVKQGGAGSVGPLAVTMLKGIAISAKEGAAIDCDKDSMIHTKIATDAHSAIVRIAECIRNRPQSYPDDIASTLKVSPLIDNARPRPMPSFPDHGKKVEHCAWFLYCHARLLLAHRTNVAANAVTPTTTSSGIAASSKLVHPRNALRLSSAFSHSTIEMYQKVPNLPMLIPARSSLASRSVTETLTGSSDPVSYMLSHGMRRVRKADLSEGVAFIVTMRLHNITPVPIRNGVRLNLQISQAGGSNMLDGNMCVVSAVYDNEIPAGDYVTWEITLSKWRASNLILQSDVTFLDLEQETSTSKWVSGGGPDEGGVVLGEAVEDEDEAILDVTLPCKPITISPIVALLPCPLVFFAGHNRCESKVGHGDTASFEYLWYCMGKHQHTLSFVIPTDSMEGKSVVTLADTKKGYVTLKSSVANNEDNCTGNPITGCAFIALDGSRIFCKHQGSDANSHTLTMRSDSSYLLESVTRDAEAFLRFIFGVNAFVVQESSQNSPRDKHEFMHDNEQ</sequence>
<gene>
    <name evidence="2" type="ORF">ACHAWU_002579</name>
</gene>
<feature type="region of interest" description="Disordered" evidence="1">
    <location>
        <begin position="45"/>
        <end position="81"/>
    </location>
</feature>
<feature type="compositionally biased region" description="Low complexity" evidence="1">
    <location>
        <begin position="526"/>
        <end position="537"/>
    </location>
</feature>
<proteinExistence type="predicted"/>
<dbReference type="SUPFAM" id="SSF48371">
    <property type="entry name" value="ARM repeat"/>
    <property type="match status" value="1"/>
</dbReference>
<evidence type="ECO:0008006" key="4">
    <source>
        <dbReference type="Google" id="ProtNLM"/>
    </source>
</evidence>
<comment type="caution">
    <text evidence="2">The sequence shown here is derived from an EMBL/GenBank/DDBJ whole genome shotgun (WGS) entry which is preliminary data.</text>
</comment>
<evidence type="ECO:0000313" key="2">
    <source>
        <dbReference type="EMBL" id="KAL3756676.1"/>
    </source>
</evidence>
<feature type="region of interest" description="Disordered" evidence="1">
    <location>
        <begin position="513"/>
        <end position="537"/>
    </location>
</feature>
<feature type="compositionally biased region" description="Low complexity" evidence="1">
    <location>
        <begin position="121"/>
        <end position="130"/>
    </location>
</feature>
<reference evidence="2 3" key="1">
    <citation type="submission" date="2024-10" db="EMBL/GenBank/DDBJ databases">
        <title>Updated reference genomes for cyclostephanoid diatoms.</title>
        <authorList>
            <person name="Roberts W.R."/>
            <person name="Alverson A.J."/>
        </authorList>
    </citation>
    <scope>NUCLEOTIDE SEQUENCE [LARGE SCALE GENOMIC DNA]</scope>
    <source>
        <strain evidence="2 3">AJA232-27</strain>
    </source>
</reference>
<organism evidence="2 3">
    <name type="scientific">Discostella pseudostelligera</name>
    <dbReference type="NCBI Taxonomy" id="259834"/>
    <lineage>
        <taxon>Eukaryota</taxon>
        <taxon>Sar</taxon>
        <taxon>Stramenopiles</taxon>
        <taxon>Ochrophyta</taxon>
        <taxon>Bacillariophyta</taxon>
        <taxon>Coscinodiscophyceae</taxon>
        <taxon>Thalassiosirophycidae</taxon>
        <taxon>Stephanodiscales</taxon>
        <taxon>Stephanodiscaceae</taxon>
        <taxon>Discostella</taxon>
    </lineage>
</organism>
<protein>
    <recommendedName>
        <fullName evidence="4">SWIM-type domain-containing protein</fullName>
    </recommendedName>
</protein>
<dbReference type="InterPro" id="IPR016024">
    <property type="entry name" value="ARM-type_fold"/>
</dbReference>
<feature type="region of interest" description="Disordered" evidence="1">
    <location>
        <begin position="105"/>
        <end position="130"/>
    </location>
</feature>
<evidence type="ECO:0000313" key="3">
    <source>
        <dbReference type="Proteomes" id="UP001530293"/>
    </source>
</evidence>
<dbReference type="EMBL" id="JALLBG020000299">
    <property type="protein sequence ID" value="KAL3756676.1"/>
    <property type="molecule type" value="Genomic_DNA"/>
</dbReference>
<keyword evidence="3" id="KW-1185">Reference proteome</keyword>
<dbReference type="Proteomes" id="UP001530293">
    <property type="component" value="Unassembled WGS sequence"/>
</dbReference>
<name>A0ABD3LY83_9STRA</name>